<evidence type="ECO:0000259" key="4">
    <source>
        <dbReference type="PROSITE" id="PS50932"/>
    </source>
</evidence>
<keyword evidence="1" id="KW-0805">Transcription regulation</keyword>
<organism evidence="5 6">
    <name type="scientific">Kineococcus rhizosphaerae</name>
    <dbReference type="NCBI Taxonomy" id="559628"/>
    <lineage>
        <taxon>Bacteria</taxon>
        <taxon>Bacillati</taxon>
        <taxon>Actinomycetota</taxon>
        <taxon>Actinomycetes</taxon>
        <taxon>Kineosporiales</taxon>
        <taxon>Kineosporiaceae</taxon>
        <taxon>Kineococcus</taxon>
    </lineage>
</organism>
<dbReference type="Pfam" id="PF13377">
    <property type="entry name" value="Peripla_BP_3"/>
    <property type="match status" value="1"/>
</dbReference>
<dbReference type="RefSeq" id="WP_106213191.1">
    <property type="nucleotide sequence ID" value="NZ_PVZF01000010.1"/>
</dbReference>
<dbReference type="InterPro" id="IPR010982">
    <property type="entry name" value="Lambda_DNA-bd_dom_sf"/>
</dbReference>
<dbReference type="Proteomes" id="UP000238083">
    <property type="component" value="Unassembled WGS sequence"/>
</dbReference>
<dbReference type="PANTHER" id="PTHR30146">
    <property type="entry name" value="LACI-RELATED TRANSCRIPTIONAL REPRESSOR"/>
    <property type="match status" value="1"/>
</dbReference>
<dbReference type="SUPFAM" id="SSF47413">
    <property type="entry name" value="lambda repressor-like DNA-binding domains"/>
    <property type="match status" value="1"/>
</dbReference>
<dbReference type="Gene3D" id="1.10.260.40">
    <property type="entry name" value="lambda repressor-like DNA-binding domains"/>
    <property type="match status" value="1"/>
</dbReference>
<accession>A0A2T0R011</accession>
<keyword evidence="3" id="KW-0804">Transcription</keyword>
<dbReference type="InterPro" id="IPR046335">
    <property type="entry name" value="LacI/GalR-like_sensor"/>
</dbReference>
<evidence type="ECO:0000313" key="6">
    <source>
        <dbReference type="Proteomes" id="UP000238083"/>
    </source>
</evidence>
<proteinExistence type="predicted"/>
<dbReference type="PANTHER" id="PTHR30146:SF109">
    <property type="entry name" value="HTH-TYPE TRANSCRIPTIONAL REGULATOR GALS"/>
    <property type="match status" value="1"/>
</dbReference>
<dbReference type="GO" id="GO:0000976">
    <property type="term" value="F:transcription cis-regulatory region binding"/>
    <property type="evidence" value="ECO:0007669"/>
    <property type="project" value="TreeGrafter"/>
</dbReference>
<dbReference type="Gene3D" id="3.40.50.2300">
    <property type="match status" value="2"/>
</dbReference>
<dbReference type="CDD" id="cd01392">
    <property type="entry name" value="HTH_LacI"/>
    <property type="match status" value="1"/>
</dbReference>
<name>A0A2T0R011_9ACTN</name>
<dbReference type="GO" id="GO:0003700">
    <property type="term" value="F:DNA-binding transcription factor activity"/>
    <property type="evidence" value="ECO:0007669"/>
    <property type="project" value="TreeGrafter"/>
</dbReference>
<dbReference type="PROSITE" id="PS50932">
    <property type="entry name" value="HTH_LACI_2"/>
    <property type="match status" value="1"/>
</dbReference>
<evidence type="ECO:0000256" key="2">
    <source>
        <dbReference type="ARBA" id="ARBA00023125"/>
    </source>
</evidence>
<dbReference type="Pfam" id="PF00356">
    <property type="entry name" value="LacI"/>
    <property type="match status" value="1"/>
</dbReference>
<comment type="caution">
    <text evidence="5">The sequence shown here is derived from an EMBL/GenBank/DDBJ whole genome shotgun (WGS) entry which is preliminary data.</text>
</comment>
<dbReference type="InterPro" id="IPR000843">
    <property type="entry name" value="HTH_LacI"/>
</dbReference>
<dbReference type="EMBL" id="PVZF01000010">
    <property type="protein sequence ID" value="PRY12457.1"/>
    <property type="molecule type" value="Genomic_DNA"/>
</dbReference>
<keyword evidence="2" id="KW-0238">DNA-binding</keyword>
<feature type="domain" description="HTH lacI-type" evidence="4">
    <location>
        <begin position="19"/>
        <end position="73"/>
    </location>
</feature>
<dbReference type="OrthoDB" id="9785139at2"/>
<dbReference type="SMART" id="SM00354">
    <property type="entry name" value="HTH_LACI"/>
    <property type="match status" value="1"/>
</dbReference>
<protein>
    <submittedName>
        <fullName evidence="5">LacI family transcriptional regulator</fullName>
    </submittedName>
</protein>
<keyword evidence="6" id="KW-1185">Reference proteome</keyword>
<sequence length="352" mass="36992">MSADEHPPATERPGDVRVPVLADVALLAGVSQQTVSRVVRGSPSVARRTRERVEAAIAELGYRPNVAARTLVTRRSHRIGVIAADASLYGAAVTLSGIQQACRDAGYAVSLVVLSDLEAASIQRALEELRAQYVDGAIAVVPQDASQDALREADIAFPYVLAPGLDGAGAADAYWAEVAAARAATDHLLDLGHATVHHVAGPGDWAESRARSTGWRTALVERLRFVPRPVRGDWSAASGYAAVGELPLDSVTALFVANDHMALGVLSALAARGLRVPGDVSVVGYDDVPDASFYAPPLTTVHQDFAEIGRRCVQVLLGRLHDRVVEPGPVSPRLVVRDSTAAPGTLLAVQPG</sequence>
<dbReference type="CDD" id="cd01574">
    <property type="entry name" value="PBP1_LacI"/>
    <property type="match status" value="1"/>
</dbReference>
<evidence type="ECO:0000313" key="5">
    <source>
        <dbReference type="EMBL" id="PRY12457.1"/>
    </source>
</evidence>
<evidence type="ECO:0000256" key="3">
    <source>
        <dbReference type="ARBA" id="ARBA00023163"/>
    </source>
</evidence>
<evidence type="ECO:0000256" key="1">
    <source>
        <dbReference type="ARBA" id="ARBA00023015"/>
    </source>
</evidence>
<dbReference type="SUPFAM" id="SSF53822">
    <property type="entry name" value="Periplasmic binding protein-like I"/>
    <property type="match status" value="1"/>
</dbReference>
<dbReference type="InterPro" id="IPR028082">
    <property type="entry name" value="Peripla_BP_I"/>
</dbReference>
<dbReference type="PROSITE" id="PS00356">
    <property type="entry name" value="HTH_LACI_1"/>
    <property type="match status" value="1"/>
</dbReference>
<reference evidence="5 6" key="1">
    <citation type="submission" date="2018-03" db="EMBL/GenBank/DDBJ databases">
        <title>Genomic Encyclopedia of Archaeal and Bacterial Type Strains, Phase II (KMG-II): from individual species to whole genera.</title>
        <authorList>
            <person name="Goeker M."/>
        </authorList>
    </citation>
    <scope>NUCLEOTIDE SEQUENCE [LARGE SCALE GENOMIC DNA]</scope>
    <source>
        <strain evidence="5 6">DSM 19711</strain>
    </source>
</reference>
<dbReference type="AlphaFoldDB" id="A0A2T0R011"/>
<gene>
    <name evidence="5" type="ORF">CLV37_11017</name>
</gene>